<dbReference type="GO" id="GO:0005886">
    <property type="term" value="C:plasma membrane"/>
    <property type="evidence" value="ECO:0007669"/>
    <property type="project" value="UniProtKB-SubCell"/>
</dbReference>
<name>A0A495JRK4_9ACTN</name>
<feature type="transmembrane region" description="Helical" evidence="6">
    <location>
        <begin position="205"/>
        <end position="229"/>
    </location>
</feature>
<protein>
    <submittedName>
        <fullName evidence="8">FtsX-like permease family protein</fullName>
    </submittedName>
</protein>
<feature type="transmembrane region" description="Helical" evidence="6">
    <location>
        <begin position="755"/>
        <end position="778"/>
    </location>
</feature>
<comment type="subcellular location">
    <subcellularLocation>
        <location evidence="1">Cell membrane</location>
        <topology evidence="1">Multi-pass membrane protein</topology>
    </subcellularLocation>
</comment>
<feature type="domain" description="ABC3 transporter permease C-terminal" evidence="7">
    <location>
        <begin position="670"/>
        <end position="774"/>
    </location>
</feature>
<dbReference type="AlphaFoldDB" id="A0A495JRK4"/>
<feature type="transmembrane region" description="Helical" evidence="6">
    <location>
        <begin position="376"/>
        <end position="397"/>
    </location>
</feature>
<organism evidence="8 9">
    <name type="scientific">Micromonospora pisi</name>
    <dbReference type="NCBI Taxonomy" id="589240"/>
    <lineage>
        <taxon>Bacteria</taxon>
        <taxon>Bacillati</taxon>
        <taxon>Actinomycetota</taxon>
        <taxon>Actinomycetes</taxon>
        <taxon>Micromonosporales</taxon>
        <taxon>Micromonosporaceae</taxon>
        <taxon>Micromonospora</taxon>
    </lineage>
</organism>
<sequence>MSRNRPDRRPGAGRWRADLLLGARLVFAGGREGILRTTLAAIGVGLGVALLLVAVSIPTMLGERSSRGDVREEQAYGTGQLEAARNTLLIAQANTTFGEHSIWGRVLRPEGPDAPVPPGLDRLPAPGEIVVSPALADLLASPAGALLRPRFDYLVSGRIGDEGLSGPHEYAYYLGSDQLTEDQSTVTRIDRFGVPNVSSERLDPVLLLLVLIVLVVLLLPIAVFIGTAVRFGGEQRDRRLAALRLIGADRRMATRIAAGESLVSAVLGLAAGAVFFLVGRQFIGTVTLREISVFPSDVRPDPALAALILLGVPVTAVAVALLALRRVVIEPLGVVRRSAGARRRLWWRLILPVVGVVLLLPLLGQVDQTGRSVNQVQVTVGVVLLLAGVTAVLPWLVETVVRRLGGGTVAWQLATRRLQLDSAASARMVNGVAVAIAGGIALQMLFSGVAPDYQLRTGQDPARATMYGALPLDSTGGASTATIAERLRATSGVVSVTHLVRTGATLAEGPTGPDGERPSWPLLVGDCAALAELATLDHCADGDSFSVDETERFSAPLPQAGQRLEIGAPEDDTPKQSWTVPAGIRPASARTAPDGGRHPGLLATPGAVDVQSVPHRTMLVYLTLDPTVPAAGEQVRNTVADISPLVEVYPLARSMEDSTFHDIRRGLFIGVVAVMLLLGASLLVTTLEQLRERRRLLAVLVAFGARRSTMSWSILFQTAVPVLLGLALATVLGTTLGAVLQRVVREPVRMDWSSLAQLAGVGGGTVLLVTVLSLPALWRLMRPDGLRSE</sequence>
<feature type="transmembrane region" description="Helical" evidence="6">
    <location>
        <begin position="722"/>
        <end position="743"/>
    </location>
</feature>
<feature type="transmembrane region" description="Helical" evidence="6">
    <location>
        <begin position="39"/>
        <end position="61"/>
    </location>
</feature>
<feature type="transmembrane region" description="Helical" evidence="6">
    <location>
        <begin position="345"/>
        <end position="364"/>
    </location>
</feature>
<feature type="transmembrane region" description="Helical" evidence="6">
    <location>
        <begin position="426"/>
        <end position="446"/>
    </location>
</feature>
<evidence type="ECO:0000256" key="4">
    <source>
        <dbReference type="ARBA" id="ARBA00022989"/>
    </source>
</evidence>
<comment type="caution">
    <text evidence="8">The sequence shown here is derived from an EMBL/GenBank/DDBJ whole genome shotgun (WGS) entry which is preliminary data.</text>
</comment>
<dbReference type="InterPro" id="IPR038766">
    <property type="entry name" value="Membrane_comp_ABC_pdt"/>
</dbReference>
<dbReference type="PANTHER" id="PTHR30287">
    <property type="entry name" value="MEMBRANE COMPONENT OF PREDICTED ABC SUPERFAMILY METABOLITE UPTAKE TRANSPORTER"/>
    <property type="match status" value="1"/>
</dbReference>
<feature type="domain" description="ABC3 transporter permease C-terminal" evidence="7">
    <location>
        <begin position="212"/>
        <end position="328"/>
    </location>
</feature>
<proteinExistence type="predicted"/>
<dbReference type="OrthoDB" id="4871813at2"/>
<dbReference type="Proteomes" id="UP000277671">
    <property type="component" value="Unassembled WGS sequence"/>
</dbReference>
<evidence type="ECO:0000313" key="8">
    <source>
        <dbReference type="EMBL" id="RKR91630.1"/>
    </source>
</evidence>
<dbReference type="InterPro" id="IPR003838">
    <property type="entry name" value="ABC3_permease_C"/>
</dbReference>
<dbReference type="Pfam" id="PF02687">
    <property type="entry name" value="FtsX"/>
    <property type="match status" value="2"/>
</dbReference>
<keyword evidence="3 6" id="KW-0812">Transmembrane</keyword>
<reference evidence="8 9" key="1">
    <citation type="submission" date="2018-10" db="EMBL/GenBank/DDBJ databases">
        <title>Sequencing the genomes of 1000 actinobacteria strains.</title>
        <authorList>
            <person name="Klenk H.-P."/>
        </authorList>
    </citation>
    <scope>NUCLEOTIDE SEQUENCE [LARGE SCALE GENOMIC DNA]</scope>
    <source>
        <strain evidence="8 9">DSM 45175</strain>
    </source>
</reference>
<keyword evidence="4 6" id="KW-1133">Transmembrane helix</keyword>
<evidence type="ECO:0000256" key="1">
    <source>
        <dbReference type="ARBA" id="ARBA00004651"/>
    </source>
</evidence>
<accession>A0A495JRK4</accession>
<dbReference type="EMBL" id="RBKT01000001">
    <property type="protein sequence ID" value="RKR91630.1"/>
    <property type="molecule type" value="Genomic_DNA"/>
</dbReference>
<evidence type="ECO:0000256" key="5">
    <source>
        <dbReference type="ARBA" id="ARBA00023136"/>
    </source>
</evidence>
<keyword evidence="2" id="KW-1003">Cell membrane</keyword>
<evidence type="ECO:0000256" key="3">
    <source>
        <dbReference type="ARBA" id="ARBA00022692"/>
    </source>
</evidence>
<evidence type="ECO:0000313" key="9">
    <source>
        <dbReference type="Proteomes" id="UP000277671"/>
    </source>
</evidence>
<evidence type="ECO:0000256" key="2">
    <source>
        <dbReference type="ARBA" id="ARBA00022475"/>
    </source>
</evidence>
<keyword evidence="9" id="KW-1185">Reference proteome</keyword>
<feature type="transmembrane region" description="Helical" evidence="6">
    <location>
        <begin position="303"/>
        <end position="324"/>
    </location>
</feature>
<evidence type="ECO:0000256" key="6">
    <source>
        <dbReference type="SAM" id="Phobius"/>
    </source>
</evidence>
<keyword evidence="5 6" id="KW-0472">Membrane</keyword>
<dbReference type="PANTHER" id="PTHR30287:SF1">
    <property type="entry name" value="INNER MEMBRANE PROTEIN"/>
    <property type="match status" value="1"/>
</dbReference>
<dbReference type="RefSeq" id="WP_121159744.1">
    <property type="nucleotide sequence ID" value="NZ_RBKT01000001.1"/>
</dbReference>
<evidence type="ECO:0000259" key="7">
    <source>
        <dbReference type="Pfam" id="PF02687"/>
    </source>
</evidence>
<feature type="transmembrane region" description="Helical" evidence="6">
    <location>
        <begin position="261"/>
        <end position="283"/>
    </location>
</feature>
<feature type="transmembrane region" description="Helical" evidence="6">
    <location>
        <begin position="666"/>
        <end position="684"/>
    </location>
</feature>
<gene>
    <name evidence="8" type="ORF">BDK92_6032</name>
</gene>